<accession>A0ACC0YE68</accession>
<protein>
    <submittedName>
        <fullName evidence="1">Uncharacterized protein</fullName>
    </submittedName>
</protein>
<sequence length="547" mass="61428">MEEKEDLKSVLPYLPLLVRSSTLFWPSKVVEALKSMAKGPEHSQVNSGEVLSVAICDIRSSLSLFEPLAPFALNGYALFFDDFISRAESTKWFGEVVPALANFLLKLPSLLESHYLNAVDFLGKYGIKTDLRILGPQEAGIAFLRQELIGALLACSFFYLFPVTNRGANHLPTINFDKLFTSLYESYSENQENKIKCIVHYFERISSCMPVIYVSFERKVLPLDSCPLFISYPDADPWSKSAVPLYPFEAYSLGSIEDHSTDALQVDFANKYIGGGALHRGCVQEEIRFMINPELIAGMLFLPSMADNEAIEIVGAERFSDYNGYASSFRFSGDHVDKRNVDVFWRCKTGIIAIDALCWPGMKQYALIPPSETNKALCGFIDQSKFGQSERLFLDMGPHEAKDKDNISRNKFSLHEASSTGVETNEGISVNLMLRNSDQKSCQFLRHKDSPGIVTGNWGCGAFGGDPELKAMIQWLAASQALRPFMSYYTFGVEALQNLGQVTQWILSHEWTVGDLWNMMVEYSSQRLKGHTNLGFFTWHHPSLTSH</sequence>
<evidence type="ECO:0000313" key="1">
    <source>
        <dbReference type="EMBL" id="KAJ0034637.1"/>
    </source>
</evidence>
<keyword evidence="2" id="KW-1185">Reference proteome</keyword>
<proteinExistence type="predicted"/>
<dbReference type="Proteomes" id="UP001163603">
    <property type="component" value="Chromosome 7"/>
</dbReference>
<comment type="caution">
    <text evidence="1">The sequence shown here is derived from an EMBL/GenBank/DDBJ whole genome shotgun (WGS) entry which is preliminary data.</text>
</comment>
<organism evidence="1 2">
    <name type="scientific">Pistacia integerrima</name>
    <dbReference type="NCBI Taxonomy" id="434235"/>
    <lineage>
        <taxon>Eukaryota</taxon>
        <taxon>Viridiplantae</taxon>
        <taxon>Streptophyta</taxon>
        <taxon>Embryophyta</taxon>
        <taxon>Tracheophyta</taxon>
        <taxon>Spermatophyta</taxon>
        <taxon>Magnoliopsida</taxon>
        <taxon>eudicotyledons</taxon>
        <taxon>Gunneridae</taxon>
        <taxon>Pentapetalae</taxon>
        <taxon>rosids</taxon>
        <taxon>malvids</taxon>
        <taxon>Sapindales</taxon>
        <taxon>Anacardiaceae</taxon>
        <taxon>Pistacia</taxon>
    </lineage>
</organism>
<reference evidence="2" key="1">
    <citation type="journal article" date="2023" name="G3 (Bethesda)">
        <title>Genome assembly and association tests identify interacting loci associated with vigor, precocity, and sex in interspecific pistachio rootstocks.</title>
        <authorList>
            <person name="Palmer W."/>
            <person name="Jacygrad E."/>
            <person name="Sagayaradj S."/>
            <person name="Cavanaugh K."/>
            <person name="Han R."/>
            <person name="Bertier L."/>
            <person name="Beede B."/>
            <person name="Kafkas S."/>
            <person name="Golino D."/>
            <person name="Preece J."/>
            <person name="Michelmore R."/>
        </authorList>
    </citation>
    <scope>NUCLEOTIDE SEQUENCE [LARGE SCALE GENOMIC DNA]</scope>
</reference>
<name>A0ACC0YE68_9ROSI</name>
<gene>
    <name evidence="1" type="ORF">Pint_26044</name>
</gene>
<dbReference type="EMBL" id="CM047742">
    <property type="protein sequence ID" value="KAJ0034637.1"/>
    <property type="molecule type" value="Genomic_DNA"/>
</dbReference>
<evidence type="ECO:0000313" key="2">
    <source>
        <dbReference type="Proteomes" id="UP001163603"/>
    </source>
</evidence>